<organism evidence="2 3">
    <name type="scientific">Ferrimonas balearica (strain DSM 9799 / CCM 4581 / KCTC 23876 / PAT)</name>
    <dbReference type="NCBI Taxonomy" id="550540"/>
    <lineage>
        <taxon>Bacteria</taxon>
        <taxon>Pseudomonadati</taxon>
        <taxon>Pseudomonadota</taxon>
        <taxon>Gammaproteobacteria</taxon>
        <taxon>Alteromonadales</taxon>
        <taxon>Ferrimonadaceae</taxon>
        <taxon>Ferrimonas</taxon>
    </lineage>
</organism>
<evidence type="ECO:0000313" key="3">
    <source>
        <dbReference type="Proteomes" id="UP000006683"/>
    </source>
</evidence>
<evidence type="ECO:0000313" key="2">
    <source>
        <dbReference type="EMBL" id="ADN76836.1"/>
    </source>
</evidence>
<feature type="domain" description="DUF58" evidence="1">
    <location>
        <begin position="60"/>
        <end position="269"/>
    </location>
</feature>
<dbReference type="eggNOG" id="COG1721">
    <property type="taxonomic scope" value="Bacteria"/>
</dbReference>
<dbReference type="GeneID" id="67182864"/>
<dbReference type="HOGENOM" id="CLU_054927_1_0_6"/>
<accession>E1SQ64</accession>
<evidence type="ECO:0000259" key="1">
    <source>
        <dbReference type="Pfam" id="PF01882"/>
    </source>
</evidence>
<keyword evidence="3" id="KW-1185">Reference proteome</keyword>
<gene>
    <name evidence="2" type="ordered locus">Fbal_2634</name>
</gene>
<reference evidence="2 3" key="1">
    <citation type="journal article" date="2010" name="Stand. Genomic Sci.">
        <title>Complete genome sequence of Ferrimonas balearica type strain (PAT).</title>
        <authorList>
            <person name="Nolan M."/>
            <person name="Sikorski J."/>
            <person name="Davenport K."/>
            <person name="Lucas S."/>
            <person name="Glavina Del Rio T."/>
            <person name="Tice H."/>
            <person name="Cheng J."/>
            <person name="Goodwin L."/>
            <person name="Pitluck S."/>
            <person name="Liolios K."/>
            <person name="Ivanova N."/>
            <person name="Mavromatis K."/>
            <person name="Ovchinnikova G."/>
            <person name="Pati A."/>
            <person name="Chen A."/>
            <person name="Palaniappan K."/>
            <person name="Land M."/>
            <person name="Hauser L."/>
            <person name="Chang Y."/>
            <person name="Jeffries C."/>
            <person name="Tapia R."/>
            <person name="Brettin T."/>
            <person name="Detter J."/>
            <person name="Han C."/>
            <person name="Yasawong M."/>
            <person name="Rohde M."/>
            <person name="Tindall B."/>
            <person name="Goker M."/>
            <person name="Woyke T."/>
            <person name="Bristow J."/>
            <person name="Eisen J."/>
            <person name="Markowitz V."/>
            <person name="Hugenholtz P."/>
            <person name="Kyrpides N."/>
            <person name="Klenk H."/>
            <person name="Lapidus A."/>
        </authorList>
    </citation>
    <scope>NUCLEOTIDE SEQUENCE [LARGE SCALE GENOMIC DNA]</scope>
    <source>
        <strain evidence="3">DSM 9799 / CCM 4581 / KCTC 23876 / PAT</strain>
    </source>
</reference>
<dbReference type="OrthoDB" id="9776116at2"/>
<dbReference type="RefSeq" id="WP_013346142.1">
    <property type="nucleotide sequence ID" value="NC_014541.1"/>
</dbReference>
<name>E1SQ64_FERBD</name>
<proteinExistence type="predicted"/>
<dbReference type="KEGG" id="fbl:Fbal_2634"/>
<dbReference type="AlphaFoldDB" id="E1SQ64"/>
<dbReference type="EMBL" id="CP002209">
    <property type="protein sequence ID" value="ADN76836.1"/>
    <property type="molecule type" value="Genomic_DNA"/>
</dbReference>
<dbReference type="STRING" id="550540.Fbal_2634"/>
<dbReference type="PANTHER" id="PTHR33608">
    <property type="entry name" value="BLL2464 PROTEIN"/>
    <property type="match status" value="1"/>
</dbReference>
<dbReference type="InterPro" id="IPR002881">
    <property type="entry name" value="DUF58"/>
</dbReference>
<dbReference type="PANTHER" id="PTHR33608:SF12">
    <property type="entry name" value="DUF58 DOMAIN-CONTAINING PROTEIN"/>
    <property type="match status" value="1"/>
</dbReference>
<dbReference type="Pfam" id="PF01882">
    <property type="entry name" value="DUF58"/>
    <property type="match status" value="1"/>
</dbReference>
<dbReference type="Proteomes" id="UP000006683">
    <property type="component" value="Chromosome"/>
</dbReference>
<sequence length="306" mass="34484">MSAPSDLPRHGDGVTLTLPELLARAEHRSLVQSHHSGQARALMAGERLSRLKGRGMEFSEVRGYQPGDDVRTIDWRVTARTGKAHTKLFREERERPVLLCVDLGQRMHYGSELLLQSVQAAHLAALLGWHVSAEGDRLGGLILSERGHRELKPRARRSGLLALLEALVELHPGDDSEDNDYWSAGLQRLERLARPGTTVVVITNTLGLDSASLERLARLKRHAEVRVFNITDPLFDRLKASRGLLPVRQSHSGQSGWLSRERRDALANHWHQAQANALNGVRQRQLIYSEISATQPLEQQWRRLWL</sequence>
<protein>
    <recommendedName>
        <fullName evidence="1">DUF58 domain-containing protein</fullName>
    </recommendedName>
</protein>